<reference evidence="2 3" key="1">
    <citation type="submission" date="2019-03" db="EMBL/GenBank/DDBJ databases">
        <title>Genomic Encyclopedia of Type Strains, Phase IV (KMG-IV): sequencing the most valuable type-strain genomes for metagenomic binning, comparative biology and taxonomic classification.</title>
        <authorList>
            <person name="Goeker M."/>
        </authorList>
    </citation>
    <scope>NUCLEOTIDE SEQUENCE [LARGE SCALE GENOMIC DNA]</scope>
    <source>
        <strain evidence="2 3">DSM 28559</strain>
    </source>
</reference>
<evidence type="ECO:0000313" key="3">
    <source>
        <dbReference type="Proteomes" id="UP000295711"/>
    </source>
</evidence>
<dbReference type="SUPFAM" id="SSF88713">
    <property type="entry name" value="Glycoside hydrolase/deacetylase"/>
    <property type="match status" value="1"/>
</dbReference>
<dbReference type="PANTHER" id="PTHR10587:SF137">
    <property type="entry name" value="4-DEOXY-4-FORMAMIDO-L-ARABINOSE-PHOSPHOUNDECAPRENOL DEFORMYLASE ARND-RELATED"/>
    <property type="match status" value="1"/>
</dbReference>
<comment type="caution">
    <text evidence="2">The sequence shown here is derived from an EMBL/GenBank/DDBJ whole genome shotgun (WGS) entry which is preliminary data.</text>
</comment>
<dbReference type="PANTHER" id="PTHR10587">
    <property type="entry name" value="GLYCOSYL TRANSFERASE-RELATED"/>
    <property type="match status" value="1"/>
</dbReference>
<protein>
    <submittedName>
        <fullName evidence="2">Peptidoglycan/xylan/chitin deacetylase (PgdA/CDA1 family)</fullName>
    </submittedName>
</protein>
<organism evidence="2 3">
    <name type="scientific">Frisingicoccus caecimuris</name>
    <dbReference type="NCBI Taxonomy" id="1796636"/>
    <lineage>
        <taxon>Bacteria</taxon>
        <taxon>Bacillati</taxon>
        <taxon>Bacillota</taxon>
        <taxon>Clostridia</taxon>
        <taxon>Lachnospirales</taxon>
        <taxon>Lachnospiraceae</taxon>
        <taxon>Frisingicoccus</taxon>
    </lineage>
</organism>
<dbReference type="Proteomes" id="UP000295711">
    <property type="component" value="Unassembled WGS sequence"/>
</dbReference>
<evidence type="ECO:0000259" key="1">
    <source>
        <dbReference type="PROSITE" id="PS51677"/>
    </source>
</evidence>
<gene>
    <name evidence="2" type="ORF">EV212_11088</name>
</gene>
<dbReference type="OrthoDB" id="9806342at2"/>
<dbReference type="Pfam" id="PF01522">
    <property type="entry name" value="Polysacc_deac_1"/>
    <property type="match status" value="1"/>
</dbReference>
<sequence>MRSLVLTFDDGPDVRYTPLLLDLLKHENVTATFFVVGRHAAAHPELIHRMISEGHTVGGHTMRHQNALLCTPSAIRDDFKVSIRLHRELTGTALRFFRPPWGISSPFMNRYIKKYQIQRVLWDVMAEDWESQTTSGIISSKLKDRVFDGAVICLHDAGEDTGGAKGAPRRTIDALIHTIPWLKAQGYQFLTMEQYIKGVDAHAIQQRKKGLVWP</sequence>
<feature type="domain" description="NodB homology" evidence="1">
    <location>
        <begin position="2"/>
        <end position="190"/>
    </location>
</feature>
<dbReference type="InterPro" id="IPR011330">
    <property type="entry name" value="Glyco_hydro/deAcase_b/a-brl"/>
</dbReference>
<dbReference type="RefSeq" id="WP_132092721.1">
    <property type="nucleotide sequence ID" value="NZ_JANKAQ010000011.1"/>
</dbReference>
<dbReference type="AlphaFoldDB" id="A0A4R2LED0"/>
<dbReference type="GO" id="GO:0005975">
    <property type="term" value="P:carbohydrate metabolic process"/>
    <property type="evidence" value="ECO:0007669"/>
    <property type="project" value="InterPro"/>
</dbReference>
<name>A0A4R2LED0_9FIRM</name>
<evidence type="ECO:0000313" key="2">
    <source>
        <dbReference type="EMBL" id="TCO84065.1"/>
    </source>
</evidence>
<accession>A0A4R2LED0</accession>
<dbReference type="CDD" id="cd10959">
    <property type="entry name" value="CE4_NodB_like_3"/>
    <property type="match status" value="1"/>
</dbReference>
<dbReference type="InterPro" id="IPR050248">
    <property type="entry name" value="Polysacc_deacetylase_ArnD"/>
</dbReference>
<keyword evidence="3" id="KW-1185">Reference proteome</keyword>
<dbReference type="PROSITE" id="PS51677">
    <property type="entry name" value="NODB"/>
    <property type="match status" value="1"/>
</dbReference>
<proteinExistence type="predicted"/>
<dbReference type="EMBL" id="SLXA01000010">
    <property type="protein sequence ID" value="TCO84065.1"/>
    <property type="molecule type" value="Genomic_DNA"/>
</dbReference>
<dbReference type="Gene3D" id="3.20.20.370">
    <property type="entry name" value="Glycoside hydrolase/deacetylase"/>
    <property type="match status" value="1"/>
</dbReference>
<dbReference type="InterPro" id="IPR002509">
    <property type="entry name" value="NODB_dom"/>
</dbReference>
<dbReference type="GO" id="GO:0016810">
    <property type="term" value="F:hydrolase activity, acting on carbon-nitrogen (but not peptide) bonds"/>
    <property type="evidence" value="ECO:0007669"/>
    <property type="project" value="InterPro"/>
</dbReference>